<dbReference type="RefSeq" id="WP_189134024.1">
    <property type="nucleotide sequence ID" value="NZ_BMMS01000023.1"/>
</dbReference>
<protein>
    <submittedName>
        <fullName evidence="1">Uncharacterized protein</fullName>
    </submittedName>
</protein>
<organism evidence="1 2">
    <name type="scientific">Wenjunlia tyrosinilytica</name>
    <dbReference type="NCBI Taxonomy" id="1544741"/>
    <lineage>
        <taxon>Bacteria</taxon>
        <taxon>Bacillati</taxon>
        <taxon>Actinomycetota</taxon>
        <taxon>Actinomycetes</taxon>
        <taxon>Kitasatosporales</taxon>
        <taxon>Streptomycetaceae</taxon>
        <taxon>Wenjunlia</taxon>
    </lineage>
</organism>
<comment type="caution">
    <text evidence="1">The sequence shown here is derived from an EMBL/GenBank/DDBJ whole genome shotgun (WGS) entry which is preliminary data.</text>
</comment>
<dbReference type="AlphaFoldDB" id="A0A917ZTQ4"/>
<gene>
    <name evidence="1" type="ORF">GCM10012280_49860</name>
</gene>
<reference evidence="1" key="1">
    <citation type="journal article" date="2014" name="Int. J. Syst. Evol. Microbiol.">
        <title>Complete genome sequence of Corynebacterium casei LMG S-19264T (=DSM 44701T), isolated from a smear-ripened cheese.</title>
        <authorList>
            <consortium name="US DOE Joint Genome Institute (JGI-PGF)"/>
            <person name="Walter F."/>
            <person name="Albersmeier A."/>
            <person name="Kalinowski J."/>
            <person name="Ruckert C."/>
        </authorList>
    </citation>
    <scope>NUCLEOTIDE SEQUENCE</scope>
    <source>
        <strain evidence="1">CGMCC 4.7201</strain>
    </source>
</reference>
<proteinExistence type="predicted"/>
<accession>A0A917ZTQ4</accession>
<evidence type="ECO:0000313" key="2">
    <source>
        <dbReference type="Proteomes" id="UP000641932"/>
    </source>
</evidence>
<name>A0A917ZTQ4_9ACTN</name>
<reference evidence="1" key="2">
    <citation type="submission" date="2020-09" db="EMBL/GenBank/DDBJ databases">
        <authorList>
            <person name="Sun Q."/>
            <person name="Zhou Y."/>
        </authorList>
    </citation>
    <scope>NUCLEOTIDE SEQUENCE</scope>
    <source>
        <strain evidence="1">CGMCC 4.7201</strain>
    </source>
</reference>
<dbReference type="Proteomes" id="UP000641932">
    <property type="component" value="Unassembled WGS sequence"/>
</dbReference>
<keyword evidence="2" id="KW-1185">Reference proteome</keyword>
<evidence type="ECO:0000313" key="1">
    <source>
        <dbReference type="EMBL" id="GGO94592.1"/>
    </source>
</evidence>
<sequence>MLVARGAFEFVLIPGPFVFSLDDRKGARIIRRLGSHHCTVLELSTRGGMMPCPPTCAVEEIRR</sequence>
<dbReference type="EMBL" id="BMMS01000023">
    <property type="protein sequence ID" value="GGO94592.1"/>
    <property type="molecule type" value="Genomic_DNA"/>
</dbReference>